<dbReference type="Pfam" id="PF18413">
    <property type="entry name" value="Neuraminidase"/>
    <property type="match status" value="1"/>
</dbReference>
<dbReference type="InterPro" id="IPR040840">
    <property type="entry name" value="TcA_TcB_BD"/>
</dbReference>
<evidence type="ECO:0000256" key="1">
    <source>
        <dbReference type="SAM" id="Coils"/>
    </source>
</evidence>
<evidence type="ECO:0000259" key="2">
    <source>
        <dbReference type="Pfam" id="PF18276"/>
    </source>
</evidence>
<evidence type="ECO:0000259" key="4">
    <source>
        <dbReference type="Pfam" id="PF20220"/>
    </source>
</evidence>
<feature type="coiled-coil region" evidence="1">
    <location>
        <begin position="1027"/>
        <end position="1082"/>
    </location>
</feature>
<reference evidence="5 6" key="1">
    <citation type="submission" date="2018-08" db="EMBL/GenBank/DDBJ databases">
        <title>Genomic Encyclopedia of Archaeal and Bacterial Type Strains, Phase II (KMG-II): from individual species to whole genera.</title>
        <authorList>
            <person name="Goeker M."/>
        </authorList>
    </citation>
    <scope>NUCLEOTIDE SEQUENCE [LARGE SCALE GENOMIC DNA]</scope>
    <source>
        <strain evidence="5 6">DSM 17905</strain>
    </source>
</reference>
<dbReference type="Pfam" id="PF18276">
    <property type="entry name" value="TcA_TcB_BD"/>
    <property type="match status" value="1"/>
</dbReference>
<feature type="domain" description="Neuraminidase-like" evidence="3">
    <location>
        <begin position="166"/>
        <end position="290"/>
    </location>
</feature>
<keyword evidence="1" id="KW-0175">Coiled coil</keyword>
<sequence length="1366" mass="157511">MSNSIEAKLQEDLRDALVDYYLGQIVPKGADFQRDREKIKNVDDLYDYLLLDTQVSSKVTTSRLSYVTQSVQQYINRIMLNLEPGLAMTQEEIADWQEFANRYGYWSANQQLRLYPEIYVDPTLRLTKTEFFFQLESTLNQGKLTDDAAQKAVLGYLNQFEEVSNLEVLSGYENGIDVANDKTYFIARTRTQPYRYFWRSLDMIQRNTATNELYPTAWSEWKPISVPLENARNGIVRPVIMNNRLYIGWFEVSEEKDDKESTIIRYRTKLNIAHLGFDGTWSSGTTVRGEVLDHAMDKMIAVLDRTGKEERLALVAFTRLQGKDGNGKSYDYDEVFSYICDNMLMASSDLPPSTTHLSDQDDYGNKLVWFFFREPDNGGMEEFNQLILYPVNINRKWPIEGKTTFEGKLGNKEDFNLSVDYVEDTLDMYLTSTSTYKYDFSKSKNILYCIWLEDKNGARCWLDYSVLTEEDFQKNEIKLSTRVKRCSSDDLKDIIVVTGFSLPKEEGDDIGGRIKITLSVGKLLREKFQIKQSKQTQYLQFPDNQSKPVWYSGKQIRLNTLFARELISKASKKLELVLSWETQNLHEESISGGGSVPIDLEGANGIYFWELFFHMPFLVAWRFNVEQRFEEASRWIKYLFDPYENEDEPALKQGKPRYWNSRPLLDDPKETYSLMQPSDPDAIASGEPIHYRKAIFCFLVRNLIDQGDMEYRKLQPTARTIARLSYATASSLLGRRPDVQLASYWQPLTLEDALYRYDNSELRQLEMQSQPLPHIPVVHDNTIRAIDNDLFMKPINNDLTALWDRLENRIYNLRHNLTLDGKEINMALYDEKISPRGLMNLRYQRVVTARNASRMNFNPPNYRFEPMLARAKGGVDTLIQFGSTLLSLLERKESLSFEKYQMLQNSDLYRFSIDLQQQEININQASLEALQISKKAAQDRYEHFKSLHDENISPTEQQVIELQAQSASSLLAAQTLRTGAAALDMLPNIYGLAVGGSRWGAALNAAAEIIMIKHQSDSIKADSLSVSESYRRRRQEWEIQYKQAEWEVNSIDQQINVQNLQMEAATKRLAQIEAEQQKSLELLDYFSSRFTNESLYTWMISQLSNLYLQAYDAVSSLCLSAEASLQYELDSEQTFIEGSSWNDFYQGLMSGETLKLALQRMERTYIEQNSRLQEITKTISLKELRKEMWDKDLETLKQHSAITFNLQEADFAKDYPNLSHRRIKSVSVSLPMLVGPYEDICAQLSLGVNARMVKADVQVMEKVLKNGLNADSPYWVRSIHPNQQISLSSGMNDSGMFTLNFDDERFLPFEGSGVESSWTFAFTNRTQNLDSLTDVILHVRYTAKAGSSAFGKAVQKLLAESKTVDS</sequence>
<name>A0A3D9UJI4_9GAMM</name>
<organism evidence="5 6">
    <name type="scientific">Xenorhabdus cabanillasii</name>
    <dbReference type="NCBI Taxonomy" id="351673"/>
    <lineage>
        <taxon>Bacteria</taxon>
        <taxon>Pseudomonadati</taxon>
        <taxon>Pseudomonadota</taxon>
        <taxon>Gammaproteobacteria</taxon>
        <taxon>Enterobacterales</taxon>
        <taxon>Morganellaceae</taxon>
        <taxon>Xenorhabdus</taxon>
    </lineage>
</organism>
<evidence type="ECO:0000313" key="5">
    <source>
        <dbReference type="EMBL" id="REF28573.1"/>
    </source>
</evidence>
<evidence type="ECO:0000259" key="3">
    <source>
        <dbReference type="Pfam" id="PF18413"/>
    </source>
</evidence>
<dbReference type="EMBL" id="QTUB01000001">
    <property type="protein sequence ID" value="REF28573.1"/>
    <property type="molecule type" value="Genomic_DNA"/>
</dbReference>
<feature type="domain" description="Tc toxin complex TcA C-terminal TcB-binding" evidence="2">
    <location>
        <begin position="1053"/>
        <end position="1343"/>
    </location>
</feature>
<dbReference type="Proteomes" id="UP000256294">
    <property type="component" value="Unassembled WGS sequence"/>
</dbReference>
<protein>
    <recommendedName>
        <fullName evidence="7">A component of insecticidal toxin complex (Tc)</fullName>
    </recommendedName>
</protein>
<gene>
    <name evidence="5" type="ORF">BDD26_3505</name>
</gene>
<feature type="domain" description="ABC toxin N-terminal" evidence="4">
    <location>
        <begin position="8"/>
        <end position="136"/>
    </location>
</feature>
<dbReference type="InterPro" id="IPR046839">
    <property type="entry name" value="ABC_toxin_N"/>
</dbReference>
<accession>A0A3D9UJI4</accession>
<dbReference type="RefSeq" id="WP_115827221.1">
    <property type="nucleotide sequence ID" value="NZ_QTUB01000001.1"/>
</dbReference>
<dbReference type="InterPro" id="IPR041079">
    <property type="entry name" value="Neuraminidase-like"/>
</dbReference>
<keyword evidence="6" id="KW-1185">Reference proteome</keyword>
<evidence type="ECO:0008006" key="7">
    <source>
        <dbReference type="Google" id="ProtNLM"/>
    </source>
</evidence>
<dbReference type="Pfam" id="PF20220">
    <property type="entry name" value="ABC_toxin_N"/>
    <property type="match status" value="1"/>
</dbReference>
<evidence type="ECO:0000313" key="6">
    <source>
        <dbReference type="Proteomes" id="UP000256294"/>
    </source>
</evidence>
<proteinExistence type="predicted"/>
<comment type="caution">
    <text evidence="5">The sequence shown here is derived from an EMBL/GenBank/DDBJ whole genome shotgun (WGS) entry which is preliminary data.</text>
</comment>